<proteinExistence type="predicted"/>
<feature type="compositionally biased region" description="Polar residues" evidence="2">
    <location>
        <begin position="239"/>
        <end position="254"/>
    </location>
</feature>
<dbReference type="OrthoDB" id="5381935at2759"/>
<dbReference type="RefSeq" id="XP_013021032.1">
    <property type="nucleotide sequence ID" value="XM_013165578.1"/>
</dbReference>
<feature type="region of interest" description="Disordered" evidence="2">
    <location>
        <begin position="137"/>
        <end position="159"/>
    </location>
</feature>
<feature type="coiled-coil region" evidence="1">
    <location>
        <begin position="86"/>
        <end position="113"/>
    </location>
</feature>
<dbReference type="GO" id="GO:0051315">
    <property type="term" value="P:attachment of mitotic spindle microtubules to kinetochore"/>
    <property type="evidence" value="ECO:0007669"/>
    <property type="project" value="EnsemblFungi"/>
</dbReference>
<feature type="compositionally biased region" description="Polar residues" evidence="2">
    <location>
        <begin position="333"/>
        <end position="344"/>
    </location>
</feature>
<feature type="region of interest" description="Disordered" evidence="2">
    <location>
        <begin position="229"/>
        <end position="363"/>
    </location>
</feature>
<dbReference type="GO" id="GO:0034506">
    <property type="term" value="C:chromosome, centromeric core domain"/>
    <property type="evidence" value="ECO:0007669"/>
    <property type="project" value="EnsemblFungi"/>
</dbReference>
<evidence type="ECO:0000313" key="3">
    <source>
        <dbReference type="EMBL" id="EPY53852.1"/>
    </source>
</evidence>
<feature type="compositionally biased region" description="Polar residues" evidence="2">
    <location>
        <begin position="285"/>
        <end position="298"/>
    </location>
</feature>
<feature type="compositionally biased region" description="Polar residues" evidence="2">
    <location>
        <begin position="150"/>
        <end position="159"/>
    </location>
</feature>
<protein>
    <submittedName>
        <fullName evidence="3">Monopolin-like complex subunit Mde4</fullName>
    </submittedName>
</protein>
<dbReference type="GeneID" id="25037238"/>
<dbReference type="AlphaFoldDB" id="S9X9N1"/>
<organism evidence="3 4">
    <name type="scientific">Schizosaccharomyces cryophilus (strain OY26 / ATCC MYA-4695 / CBS 11777 / NBRC 106824 / NRRL Y48691)</name>
    <name type="common">Fission yeast</name>
    <dbReference type="NCBI Taxonomy" id="653667"/>
    <lineage>
        <taxon>Eukaryota</taxon>
        <taxon>Fungi</taxon>
        <taxon>Dikarya</taxon>
        <taxon>Ascomycota</taxon>
        <taxon>Taphrinomycotina</taxon>
        <taxon>Schizosaccharomycetes</taxon>
        <taxon>Schizosaccharomycetales</taxon>
        <taxon>Schizosaccharomycetaceae</taxon>
        <taxon>Schizosaccharomyces</taxon>
    </lineage>
</organism>
<keyword evidence="4" id="KW-1185">Reference proteome</keyword>
<dbReference type="GO" id="GO:0005730">
    <property type="term" value="C:nucleolus"/>
    <property type="evidence" value="ECO:0007669"/>
    <property type="project" value="EnsemblFungi"/>
</dbReference>
<dbReference type="OMA" id="ETEESNW"/>
<sequence length="414" mass="46095">MNVEDLSKKHTNSLHQAENRLLQCQLELNFYLTKASNVIHGLQSHILRTTCLEATNHANKLLLQLNEGGQKSEENDRRASKLEEVNGSLTSDIVQLKSKISSLEANISQNLEDMSKLHKLNLENSGQEELPLMNADSEHAESKASYMSPDKTNLSSSNAEQVARLHRTITELKKSYKEKDSDLNKLHSALSAKESELNRWKIKLETEESNWKVRLQVLESKVATQGKKLRKNEVKRSKSTLITPGLTSSNTKSPLSPALRSPPKKSPLRVTPYLQRTSAIVGLPSSPSQASPTIRSGITTTTQTPNKDSSLIGSARKETDHNNIDSGNAEENPASSRRLSSLTPSKIPLPTRKKRKFETDNTTKFEELDESDTSMTMEVPLQTKVTLPRTISPPKARSESLVALKDKFKMKKGV</sequence>
<dbReference type="Proteomes" id="UP000015464">
    <property type="component" value="Unassembled WGS sequence"/>
</dbReference>
<accession>S9X9N1</accession>
<reference evidence="3 4" key="1">
    <citation type="journal article" date="2011" name="Science">
        <title>Comparative functional genomics of the fission yeasts.</title>
        <authorList>
            <person name="Rhind N."/>
            <person name="Chen Z."/>
            <person name="Yassour M."/>
            <person name="Thompson D.A."/>
            <person name="Haas B.J."/>
            <person name="Habib N."/>
            <person name="Wapinski I."/>
            <person name="Roy S."/>
            <person name="Lin M.F."/>
            <person name="Heiman D.I."/>
            <person name="Young S.K."/>
            <person name="Furuya K."/>
            <person name="Guo Y."/>
            <person name="Pidoux A."/>
            <person name="Chen H.M."/>
            <person name="Robbertse B."/>
            <person name="Goldberg J.M."/>
            <person name="Aoki K."/>
            <person name="Bayne E.H."/>
            <person name="Berlin A.M."/>
            <person name="Desjardins C.A."/>
            <person name="Dobbs E."/>
            <person name="Dukaj L."/>
            <person name="Fan L."/>
            <person name="FitzGerald M.G."/>
            <person name="French C."/>
            <person name="Gujja S."/>
            <person name="Hansen K."/>
            <person name="Keifenheim D."/>
            <person name="Levin J.Z."/>
            <person name="Mosher R.A."/>
            <person name="Mueller C.A."/>
            <person name="Pfiffner J."/>
            <person name="Priest M."/>
            <person name="Russ C."/>
            <person name="Smialowska A."/>
            <person name="Swoboda P."/>
            <person name="Sykes S.M."/>
            <person name="Vaughn M."/>
            <person name="Vengrova S."/>
            <person name="Yoder R."/>
            <person name="Zeng Q."/>
            <person name="Allshire R."/>
            <person name="Baulcombe D."/>
            <person name="Birren B.W."/>
            <person name="Brown W."/>
            <person name="Ekwall K."/>
            <person name="Kellis M."/>
            <person name="Leatherwood J."/>
            <person name="Levin H."/>
            <person name="Margalit H."/>
            <person name="Martienssen R."/>
            <person name="Nieduszynski C.A."/>
            <person name="Spatafora J.W."/>
            <person name="Friedman N."/>
            <person name="Dalgaard J.Z."/>
            <person name="Baumann P."/>
            <person name="Niki H."/>
            <person name="Regev A."/>
            <person name="Nusbaum C."/>
        </authorList>
    </citation>
    <scope>NUCLEOTIDE SEQUENCE [LARGE SCALE GENOMIC DNA]</scope>
    <source>
        <strain evidence="4">OY26 / ATCC MYA-4695 / CBS 11777 / NBRC 106824 / NRRL Y48691</strain>
    </source>
</reference>
<dbReference type="EMBL" id="KE546988">
    <property type="protein sequence ID" value="EPY53852.1"/>
    <property type="molecule type" value="Genomic_DNA"/>
</dbReference>
<dbReference type="HOGENOM" id="CLU_669318_0_0_1"/>
<evidence type="ECO:0000256" key="1">
    <source>
        <dbReference type="SAM" id="Coils"/>
    </source>
</evidence>
<dbReference type="GO" id="GO:1990893">
    <property type="term" value="P:mitotic chromosome centromere condensation"/>
    <property type="evidence" value="ECO:0007669"/>
    <property type="project" value="EnsemblFungi"/>
</dbReference>
<name>S9X9N1_SCHCR</name>
<keyword evidence="1" id="KW-0175">Coiled coil</keyword>
<dbReference type="GO" id="GO:0045144">
    <property type="term" value="P:meiotic sister chromatid segregation"/>
    <property type="evidence" value="ECO:0007669"/>
    <property type="project" value="EnsemblFungi"/>
</dbReference>
<dbReference type="STRING" id="653667.S9X9N1"/>
<evidence type="ECO:0000313" key="4">
    <source>
        <dbReference type="Proteomes" id="UP000015464"/>
    </source>
</evidence>
<evidence type="ECO:0000256" key="2">
    <source>
        <dbReference type="SAM" id="MobiDB-lite"/>
    </source>
</evidence>
<dbReference type="GO" id="GO:0033551">
    <property type="term" value="C:monopolin complex"/>
    <property type="evidence" value="ECO:0007669"/>
    <property type="project" value="EnsemblFungi"/>
</dbReference>
<gene>
    <name evidence="3" type="ORF">SPOG_02917</name>
</gene>